<keyword evidence="2" id="KW-1185">Reference proteome</keyword>
<sequence>MAFSSSQQAGKGPSGSASDPFAQLEVFDLSRSSGDRSVPLSPILIQFVCASMALFVGFAMHGSGHRRGGSAAASRGGARWTYAPKWCFRSIMSRCVSPPLPFITRTSRGLVGSLAFPCPFETRRRTRVVGGYAAGAIGVALFSSRLSLTPVCSNAGRRKCSWTHVNAAVPMDLVDSQTKSDRLTFARPSMPPPRAEAHSRSGAALRRRVSREDATWLILPVVICLSQRLSHACVDSPLLPGDAPLALTGRVAAPCCYFEEIRVLKASLRLDTLAWDNITGFRSYCVGLRIGVMINRGRPGHSYFIVEVKFLDL</sequence>
<comment type="caution">
    <text evidence="1">The sequence shown here is derived from an EMBL/GenBank/DDBJ whole genome shotgun (WGS) entry which is preliminary data.</text>
</comment>
<protein>
    <submittedName>
        <fullName evidence="1">Uncharacterized protein</fullName>
    </submittedName>
</protein>
<gene>
    <name evidence="1" type="ORF">H6P81_021315</name>
</gene>
<evidence type="ECO:0000313" key="1">
    <source>
        <dbReference type="EMBL" id="KAG9438720.1"/>
    </source>
</evidence>
<proteinExistence type="predicted"/>
<dbReference type="AlphaFoldDB" id="A0AAV7DQ86"/>
<dbReference type="EMBL" id="JAINDJ010000014">
    <property type="protein sequence ID" value="KAG9438720.1"/>
    <property type="molecule type" value="Genomic_DNA"/>
</dbReference>
<organism evidence="1 2">
    <name type="scientific">Aristolochia fimbriata</name>
    <name type="common">White veined hardy Dutchman's pipe vine</name>
    <dbReference type="NCBI Taxonomy" id="158543"/>
    <lineage>
        <taxon>Eukaryota</taxon>
        <taxon>Viridiplantae</taxon>
        <taxon>Streptophyta</taxon>
        <taxon>Embryophyta</taxon>
        <taxon>Tracheophyta</taxon>
        <taxon>Spermatophyta</taxon>
        <taxon>Magnoliopsida</taxon>
        <taxon>Magnoliidae</taxon>
        <taxon>Piperales</taxon>
        <taxon>Aristolochiaceae</taxon>
        <taxon>Aristolochia</taxon>
    </lineage>
</organism>
<accession>A0AAV7DQ86</accession>
<evidence type="ECO:0000313" key="2">
    <source>
        <dbReference type="Proteomes" id="UP000825729"/>
    </source>
</evidence>
<name>A0AAV7DQ86_ARIFI</name>
<dbReference type="Proteomes" id="UP000825729">
    <property type="component" value="Unassembled WGS sequence"/>
</dbReference>
<reference evidence="1 2" key="1">
    <citation type="submission" date="2021-07" db="EMBL/GenBank/DDBJ databases">
        <title>The Aristolochia fimbriata genome: insights into angiosperm evolution, floral development and chemical biosynthesis.</title>
        <authorList>
            <person name="Jiao Y."/>
        </authorList>
    </citation>
    <scope>NUCLEOTIDE SEQUENCE [LARGE SCALE GENOMIC DNA]</scope>
    <source>
        <strain evidence="1">IBCAS-2021</strain>
        <tissue evidence="1">Leaf</tissue>
    </source>
</reference>